<evidence type="ECO:0000256" key="1">
    <source>
        <dbReference type="SAM" id="Phobius"/>
    </source>
</evidence>
<accession>A0A6A5ZL79</accession>
<keyword evidence="3" id="KW-1185">Reference proteome</keyword>
<dbReference type="Proteomes" id="UP000799770">
    <property type="component" value="Unassembled WGS sequence"/>
</dbReference>
<dbReference type="AlphaFoldDB" id="A0A6A5ZL79"/>
<sequence length="142" mass="15393">MLAGSYRRPSSLVALSSTMHLTRIRLCIHPMNELGYSLYVLVGTLVCGLVLIVVCLLVGAIGRYPAEGMPMGGTNSAIISAACHVKSVESEREKRTEEDGIVNRPLKWGVTKEGSRDIAGHCSFSDREVKKPTVGFLYAGLR</sequence>
<gene>
    <name evidence="2" type="ORF">BDV96DRAFT_567140</name>
</gene>
<keyword evidence="1" id="KW-0472">Membrane</keyword>
<keyword evidence="1" id="KW-1133">Transmembrane helix</keyword>
<feature type="transmembrane region" description="Helical" evidence="1">
    <location>
        <begin position="38"/>
        <end position="61"/>
    </location>
</feature>
<dbReference type="PANTHER" id="PTHR35395">
    <property type="entry name" value="DUF6536 DOMAIN-CONTAINING PROTEIN"/>
    <property type="match status" value="1"/>
</dbReference>
<name>A0A6A5ZL79_9PLEO</name>
<organism evidence="2 3">
    <name type="scientific">Lophiotrema nucula</name>
    <dbReference type="NCBI Taxonomy" id="690887"/>
    <lineage>
        <taxon>Eukaryota</taxon>
        <taxon>Fungi</taxon>
        <taxon>Dikarya</taxon>
        <taxon>Ascomycota</taxon>
        <taxon>Pezizomycotina</taxon>
        <taxon>Dothideomycetes</taxon>
        <taxon>Pleosporomycetidae</taxon>
        <taxon>Pleosporales</taxon>
        <taxon>Lophiotremataceae</taxon>
        <taxon>Lophiotrema</taxon>
    </lineage>
</organism>
<protein>
    <submittedName>
        <fullName evidence="2">Uncharacterized protein</fullName>
    </submittedName>
</protein>
<dbReference type="OrthoDB" id="5429634at2759"/>
<keyword evidence="1" id="KW-0812">Transmembrane</keyword>
<proteinExistence type="predicted"/>
<evidence type="ECO:0000313" key="2">
    <source>
        <dbReference type="EMBL" id="KAF2120390.1"/>
    </source>
</evidence>
<dbReference type="EMBL" id="ML977314">
    <property type="protein sequence ID" value="KAF2120390.1"/>
    <property type="molecule type" value="Genomic_DNA"/>
</dbReference>
<reference evidence="2" key="1">
    <citation type="journal article" date="2020" name="Stud. Mycol.">
        <title>101 Dothideomycetes genomes: a test case for predicting lifestyles and emergence of pathogens.</title>
        <authorList>
            <person name="Haridas S."/>
            <person name="Albert R."/>
            <person name="Binder M."/>
            <person name="Bloem J."/>
            <person name="Labutti K."/>
            <person name="Salamov A."/>
            <person name="Andreopoulos B."/>
            <person name="Baker S."/>
            <person name="Barry K."/>
            <person name="Bills G."/>
            <person name="Bluhm B."/>
            <person name="Cannon C."/>
            <person name="Castanera R."/>
            <person name="Culley D."/>
            <person name="Daum C."/>
            <person name="Ezra D."/>
            <person name="Gonzalez J."/>
            <person name="Henrissat B."/>
            <person name="Kuo A."/>
            <person name="Liang C."/>
            <person name="Lipzen A."/>
            <person name="Lutzoni F."/>
            <person name="Magnuson J."/>
            <person name="Mondo S."/>
            <person name="Nolan M."/>
            <person name="Ohm R."/>
            <person name="Pangilinan J."/>
            <person name="Park H.-J."/>
            <person name="Ramirez L."/>
            <person name="Alfaro M."/>
            <person name="Sun H."/>
            <person name="Tritt A."/>
            <person name="Yoshinaga Y."/>
            <person name="Zwiers L.-H."/>
            <person name="Turgeon B."/>
            <person name="Goodwin S."/>
            <person name="Spatafora J."/>
            <person name="Crous P."/>
            <person name="Grigoriev I."/>
        </authorList>
    </citation>
    <scope>NUCLEOTIDE SEQUENCE</scope>
    <source>
        <strain evidence="2">CBS 627.86</strain>
    </source>
</reference>
<evidence type="ECO:0000313" key="3">
    <source>
        <dbReference type="Proteomes" id="UP000799770"/>
    </source>
</evidence>
<dbReference type="PANTHER" id="PTHR35395:SF1">
    <property type="entry name" value="DUF6536 DOMAIN-CONTAINING PROTEIN"/>
    <property type="match status" value="1"/>
</dbReference>